<dbReference type="GO" id="GO:0004818">
    <property type="term" value="F:glutamate-tRNA ligase activity"/>
    <property type="evidence" value="ECO:0007669"/>
    <property type="project" value="UniProtKB-UniRule"/>
</dbReference>
<dbReference type="HAMAP" id="MF_00022">
    <property type="entry name" value="Glu_tRNA_synth_type1"/>
    <property type="match status" value="1"/>
</dbReference>
<keyword evidence="3 7" id="KW-0547">Nucleotide-binding</keyword>
<comment type="similarity">
    <text evidence="1 7">Belongs to the class-I aminoacyl-tRNA synthetase family. Glutamate--tRNA ligase type 1 subfamily.</text>
</comment>
<evidence type="ECO:0000259" key="8">
    <source>
        <dbReference type="Pfam" id="PF00749"/>
    </source>
</evidence>
<comment type="caution">
    <text evidence="7">Lacks conserved residue(s) required for the propagation of feature annotation.</text>
</comment>
<dbReference type="AlphaFoldDB" id="A0A842HGJ3"/>
<dbReference type="EC" id="6.1.1.17" evidence="7"/>
<comment type="subcellular location">
    <subcellularLocation>
        <location evidence="7">Cytoplasm</location>
    </subcellularLocation>
</comment>
<evidence type="ECO:0000259" key="9">
    <source>
        <dbReference type="Pfam" id="PF19269"/>
    </source>
</evidence>
<gene>
    <name evidence="7" type="primary">gltX</name>
    <name evidence="10" type="ORF">H5P28_08890</name>
</gene>
<feature type="short sequence motif" description="'KMSKS' region" evidence="7">
    <location>
        <begin position="225"/>
        <end position="229"/>
    </location>
</feature>
<dbReference type="SUPFAM" id="SSF52374">
    <property type="entry name" value="Nucleotidylyl transferase"/>
    <property type="match status" value="1"/>
</dbReference>
<comment type="function">
    <text evidence="7">Catalyzes the attachment of glutamate to tRNA(Glu) in a two-step reaction: glutamate is first activated by ATP to form Glu-AMP and then transferred to the acceptor end of tRNA(Glu).</text>
</comment>
<evidence type="ECO:0000256" key="5">
    <source>
        <dbReference type="ARBA" id="ARBA00022917"/>
    </source>
</evidence>
<feature type="domain" description="Glutamyl/glutaminyl-tRNA synthetase class Ib catalytic" evidence="8">
    <location>
        <begin position="4"/>
        <end position="107"/>
    </location>
</feature>
<evidence type="ECO:0000256" key="2">
    <source>
        <dbReference type="ARBA" id="ARBA00022598"/>
    </source>
</evidence>
<dbReference type="InterPro" id="IPR014729">
    <property type="entry name" value="Rossmann-like_a/b/a_fold"/>
</dbReference>
<dbReference type="GO" id="GO:0005829">
    <property type="term" value="C:cytosol"/>
    <property type="evidence" value="ECO:0007669"/>
    <property type="project" value="TreeGrafter"/>
</dbReference>
<dbReference type="GO" id="GO:0005524">
    <property type="term" value="F:ATP binding"/>
    <property type="evidence" value="ECO:0007669"/>
    <property type="project" value="UniProtKB-UniRule"/>
</dbReference>
<dbReference type="PANTHER" id="PTHR43311">
    <property type="entry name" value="GLUTAMATE--TRNA LIGASE"/>
    <property type="match status" value="1"/>
</dbReference>
<comment type="caution">
    <text evidence="10">The sequence shown here is derived from an EMBL/GenBank/DDBJ whole genome shotgun (WGS) entry which is preliminary data.</text>
</comment>
<comment type="catalytic activity">
    <reaction evidence="7">
        <text>tRNA(Glu) + L-glutamate + ATP = L-glutamyl-tRNA(Glu) + AMP + diphosphate</text>
        <dbReference type="Rhea" id="RHEA:23540"/>
        <dbReference type="Rhea" id="RHEA-COMP:9663"/>
        <dbReference type="Rhea" id="RHEA-COMP:9680"/>
        <dbReference type="ChEBI" id="CHEBI:29985"/>
        <dbReference type="ChEBI" id="CHEBI:30616"/>
        <dbReference type="ChEBI" id="CHEBI:33019"/>
        <dbReference type="ChEBI" id="CHEBI:78442"/>
        <dbReference type="ChEBI" id="CHEBI:78520"/>
        <dbReference type="ChEBI" id="CHEBI:456215"/>
        <dbReference type="EC" id="6.1.1.17"/>
    </reaction>
</comment>
<dbReference type="EMBL" id="JACHVB010000021">
    <property type="protein sequence ID" value="MBC2594371.1"/>
    <property type="molecule type" value="Genomic_DNA"/>
</dbReference>
<evidence type="ECO:0000313" key="11">
    <source>
        <dbReference type="Proteomes" id="UP000546464"/>
    </source>
</evidence>
<evidence type="ECO:0000256" key="6">
    <source>
        <dbReference type="ARBA" id="ARBA00023146"/>
    </source>
</evidence>
<reference evidence="10 11" key="1">
    <citation type="submission" date="2020-07" db="EMBL/GenBank/DDBJ databases">
        <authorList>
            <person name="Feng X."/>
        </authorList>
    </citation>
    <scope>NUCLEOTIDE SEQUENCE [LARGE SCALE GENOMIC DNA]</scope>
    <source>
        <strain evidence="10 11">JCM31066</strain>
    </source>
</reference>
<keyword evidence="6 7" id="KW-0030">Aminoacyl-tRNA synthetase</keyword>
<dbReference type="GO" id="GO:0006424">
    <property type="term" value="P:glutamyl-tRNA aminoacylation"/>
    <property type="evidence" value="ECO:0007669"/>
    <property type="project" value="UniProtKB-UniRule"/>
</dbReference>
<accession>A0A842HGJ3</accession>
<dbReference type="Gene3D" id="3.40.50.620">
    <property type="entry name" value="HUPs"/>
    <property type="match status" value="2"/>
</dbReference>
<protein>
    <recommendedName>
        <fullName evidence="7">Glutamate--tRNA ligase</fullName>
        <ecNumber evidence="7">6.1.1.17</ecNumber>
    </recommendedName>
    <alternativeName>
        <fullName evidence="7">Glutamyl-tRNA synthetase</fullName>
        <shortName evidence="7">GluRS</shortName>
    </alternativeName>
</protein>
<keyword evidence="4 7" id="KW-0067">ATP-binding</keyword>
<dbReference type="Pfam" id="PF19269">
    <property type="entry name" value="Anticodon_2"/>
    <property type="match status" value="1"/>
</dbReference>
<dbReference type="Gene3D" id="1.10.10.350">
    <property type="match status" value="1"/>
</dbReference>
<proteinExistence type="inferred from homology"/>
<dbReference type="InterPro" id="IPR033910">
    <property type="entry name" value="GluRS_core"/>
</dbReference>
<feature type="domain" description="Glutamyl/glutaminyl-tRNA synthetase class Ib catalytic" evidence="8">
    <location>
        <begin position="135"/>
        <end position="293"/>
    </location>
</feature>
<feature type="short sequence motif" description="'HIGH' region" evidence="7">
    <location>
        <begin position="10"/>
        <end position="20"/>
    </location>
</feature>
<dbReference type="InterPro" id="IPR020751">
    <property type="entry name" value="aa-tRNA-synth_I_codon-bd_sub2"/>
</dbReference>
<dbReference type="PANTHER" id="PTHR43311:SF2">
    <property type="entry name" value="GLUTAMATE--TRNA LIGASE, MITOCHONDRIAL-RELATED"/>
    <property type="match status" value="1"/>
</dbReference>
<keyword evidence="5 7" id="KW-0648">Protein biosynthesis</keyword>
<dbReference type="InterPro" id="IPR045462">
    <property type="entry name" value="aa-tRNA-synth_I_cd-bd"/>
</dbReference>
<feature type="domain" description="Aminoacyl-tRNA synthetase class I anticodon-binding" evidence="9">
    <location>
        <begin position="311"/>
        <end position="451"/>
    </location>
</feature>
<feature type="binding site" evidence="7">
    <location>
        <position position="228"/>
    </location>
    <ligand>
        <name>ATP</name>
        <dbReference type="ChEBI" id="CHEBI:30616"/>
    </ligand>
</feature>
<dbReference type="Proteomes" id="UP000546464">
    <property type="component" value="Unassembled WGS sequence"/>
</dbReference>
<evidence type="ECO:0000256" key="7">
    <source>
        <dbReference type="HAMAP-Rule" id="MF_00022"/>
    </source>
</evidence>
<dbReference type="GO" id="GO:0008270">
    <property type="term" value="F:zinc ion binding"/>
    <property type="evidence" value="ECO:0007669"/>
    <property type="project" value="InterPro"/>
</dbReference>
<keyword evidence="2 7" id="KW-0436">Ligase</keyword>
<dbReference type="SUPFAM" id="SSF48163">
    <property type="entry name" value="An anticodon-binding domain of class I aminoacyl-tRNA synthetases"/>
    <property type="match status" value="1"/>
</dbReference>
<dbReference type="InterPro" id="IPR020058">
    <property type="entry name" value="Glu/Gln-tRNA-synth_Ib_cat-dom"/>
</dbReference>
<dbReference type="InterPro" id="IPR008925">
    <property type="entry name" value="aa_tRNA-synth_I_cd-bd_sf"/>
</dbReference>
<keyword evidence="7" id="KW-0963">Cytoplasm</keyword>
<keyword evidence="11" id="KW-1185">Reference proteome</keyword>
<evidence type="ECO:0000256" key="4">
    <source>
        <dbReference type="ARBA" id="ARBA00022840"/>
    </source>
</evidence>
<name>A0A842HGJ3_9BACT</name>
<comment type="subunit">
    <text evidence="7">Monomer.</text>
</comment>
<organism evidence="10 11">
    <name type="scientific">Ruficoccus amylovorans</name>
    <dbReference type="NCBI Taxonomy" id="1804625"/>
    <lineage>
        <taxon>Bacteria</taxon>
        <taxon>Pseudomonadati</taxon>
        <taxon>Verrucomicrobiota</taxon>
        <taxon>Opitutia</taxon>
        <taxon>Puniceicoccales</taxon>
        <taxon>Cerasicoccaceae</taxon>
        <taxon>Ruficoccus</taxon>
    </lineage>
</organism>
<dbReference type="InterPro" id="IPR049940">
    <property type="entry name" value="GluQ/Sye"/>
</dbReference>
<dbReference type="Pfam" id="PF00749">
    <property type="entry name" value="tRNA-synt_1c"/>
    <property type="match status" value="2"/>
</dbReference>
<dbReference type="PRINTS" id="PR00987">
    <property type="entry name" value="TRNASYNTHGLU"/>
</dbReference>
<evidence type="ECO:0000256" key="3">
    <source>
        <dbReference type="ARBA" id="ARBA00022741"/>
    </source>
</evidence>
<dbReference type="GO" id="GO:0000049">
    <property type="term" value="F:tRNA binding"/>
    <property type="evidence" value="ECO:0007669"/>
    <property type="project" value="InterPro"/>
</dbReference>
<dbReference type="CDD" id="cd00808">
    <property type="entry name" value="GluRS_core"/>
    <property type="match status" value="1"/>
</dbReference>
<dbReference type="InterPro" id="IPR004527">
    <property type="entry name" value="Glu-tRNA-ligase_bac/mito"/>
</dbReference>
<evidence type="ECO:0000256" key="1">
    <source>
        <dbReference type="ARBA" id="ARBA00007894"/>
    </source>
</evidence>
<dbReference type="RefSeq" id="WP_185675355.1">
    <property type="nucleotide sequence ID" value="NZ_JACHVB010000021.1"/>
</dbReference>
<dbReference type="InterPro" id="IPR000924">
    <property type="entry name" value="Glu/Gln-tRNA-synth"/>
</dbReference>
<evidence type="ECO:0000313" key="10">
    <source>
        <dbReference type="EMBL" id="MBC2594371.1"/>
    </source>
</evidence>
<sequence length="453" mass="50878">MSDVRVRFAPSPTGFFHIGSARTALFNWLYARHTGGTFVLRIEDTDSVRNTPEALQALLEGMRWLGLDWDEGPEKGGDFGPYFQSERTGVYEDYLARLTAAGRTYEQDGAVFFKLLGERYTEFDKYKNAEVEKVRSEPVVVEDAVRGRVERVVDQDFVIRRSNGDFGFHFVNVVDDLAMKITHVIRGEDHLSNTARHIELYKAFGAQPPIFAHIPLILKSDGRGKMSKRESGALIEEYVSRHFLAQAVRNYLCLLGWNPKDDREIMPIEEIIERFDFAGINKDGARFDEQKLAHVNTEYLRALPLETFVWMAAPVLENAGLVDASTDEDYLQRVLALCQPKARSLETMPELVVPFFKDDFETDAAAREKIFKKGDPAARLAELLPALEALDAWTEAGLEQAYGAVAEANGQKPTAYFPISRLAVSGQGGGVPLFGLLDVLGRERVLTRMKAFA</sequence>